<protein>
    <submittedName>
        <fullName evidence="1">Uncharacterized protein</fullName>
    </submittedName>
</protein>
<dbReference type="Proteomes" id="UP001597641">
    <property type="component" value="Unassembled WGS sequence"/>
</dbReference>
<gene>
    <name evidence="1" type="ORF">ACFS7Z_07000</name>
</gene>
<proteinExistence type="predicted"/>
<reference evidence="2" key="1">
    <citation type="journal article" date="2019" name="Int. J. Syst. Evol. Microbiol.">
        <title>The Global Catalogue of Microorganisms (GCM) 10K type strain sequencing project: providing services to taxonomists for standard genome sequencing and annotation.</title>
        <authorList>
            <consortium name="The Broad Institute Genomics Platform"/>
            <consortium name="The Broad Institute Genome Sequencing Center for Infectious Disease"/>
            <person name="Wu L."/>
            <person name="Ma J."/>
        </authorList>
    </citation>
    <scope>NUCLEOTIDE SEQUENCE [LARGE SCALE GENOMIC DNA]</scope>
    <source>
        <strain evidence="2">KCTC 23984</strain>
    </source>
</reference>
<sequence length="183" mass="21319">MLHPVLLYLNQFQDNLFHNLSQANNVDVKSTSLSDLEDLESEGFIYIINKPTVFIEFTDSPVDEQVEVQLTDEGRNYIRTRMNQLELSSAIRGHQVLVLEFTDSELRRKEQFEPYIHGMENNRQFIWGRLRQQGVEYQIWLDTISNFNSSAAQFRIDGEIYYNRPNTVTVISKAKGIVVKDAL</sequence>
<name>A0ABW6BS58_9BACT</name>
<evidence type="ECO:0000313" key="1">
    <source>
        <dbReference type="EMBL" id="MFD3000101.1"/>
    </source>
</evidence>
<comment type="caution">
    <text evidence="1">The sequence shown here is derived from an EMBL/GenBank/DDBJ whole genome shotgun (WGS) entry which is preliminary data.</text>
</comment>
<keyword evidence="2" id="KW-1185">Reference proteome</keyword>
<evidence type="ECO:0000313" key="2">
    <source>
        <dbReference type="Proteomes" id="UP001597641"/>
    </source>
</evidence>
<dbReference type="RefSeq" id="WP_377482743.1">
    <property type="nucleotide sequence ID" value="NZ_JBHUOX010000004.1"/>
</dbReference>
<dbReference type="EMBL" id="JBHUOX010000004">
    <property type="protein sequence ID" value="MFD3000101.1"/>
    <property type="molecule type" value="Genomic_DNA"/>
</dbReference>
<accession>A0ABW6BS58</accession>
<organism evidence="1 2">
    <name type="scientific">Pontibacter toksunensis</name>
    <dbReference type="NCBI Taxonomy" id="1332631"/>
    <lineage>
        <taxon>Bacteria</taxon>
        <taxon>Pseudomonadati</taxon>
        <taxon>Bacteroidota</taxon>
        <taxon>Cytophagia</taxon>
        <taxon>Cytophagales</taxon>
        <taxon>Hymenobacteraceae</taxon>
        <taxon>Pontibacter</taxon>
    </lineage>
</organism>